<evidence type="ECO:0000313" key="7">
    <source>
        <dbReference type="EMBL" id="RSL16523.1"/>
    </source>
</evidence>
<dbReference type="EMBL" id="RSDW01000001">
    <property type="protein sequence ID" value="RSL16523.1"/>
    <property type="molecule type" value="Genomic_DNA"/>
</dbReference>
<feature type="transmembrane region" description="Helical" evidence="5">
    <location>
        <begin position="199"/>
        <end position="217"/>
    </location>
</feature>
<organism evidence="7 8">
    <name type="scientific">Edaphobacter aggregans</name>
    <dbReference type="NCBI Taxonomy" id="570835"/>
    <lineage>
        <taxon>Bacteria</taxon>
        <taxon>Pseudomonadati</taxon>
        <taxon>Acidobacteriota</taxon>
        <taxon>Terriglobia</taxon>
        <taxon>Terriglobales</taxon>
        <taxon>Acidobacteriaceae</taxon>
        <taxon>Edaphobacter</taxon>
    </lineage>
</organism>
<dbReference type="Pfam" id="PF06078">
    <property type="entry name" value="DUF937"/>
    <property type="match status" value="1"/>
</dbReference>
<dbReference type="PANTHER" id="PTHR30329">
    <property type="entry name" value="STATOR ELEMENT OF FLAGELLAR MOTOR COMPLEX"/>
    <property type="match status" value="1"/>
</dbReference>
<dbReference type="InterPro" id="IPR036737">
    <property type="entry name" value="OmpA-like_sf"/>
</dbReference>
<evidence type="ECO:0000256" key="4">
    <source>
        <dbReference type="SAM" id="MobiDB-lite"/>
    </source>
</evidence>
<dbReference type="InterPro" id="IPR006664">
    <property type="entry name" value="OMP_bac"/>
</dbReference>
<proteinExistence type="predicted"/>
<dbReference type="PRINTS" id="PR01023">
    <property type="entry name" value="NAFLGMOTY"/>
</dbReference>
<dbReference type="SUPFAM" id="SSF103088">
    <property type="entry name" value="OmpA-like"/>
    <property type="match status" value="1"/>
</dbReference>
<keyword evidence="8" id="KW-1185">Reference proteome</keyword>
<evidence type="ECO:0000313" key="8">
    <source>
        <dbReference type="Proteomes" id="UP000269669"/>
    </source>
</evidence>
<dbReference type="InterPro" id="IPR006665">
    <property type="entry name" value="OmpA-like"/>
</dbReference>
<comment type="caution">
    <text evidence="7">The sequence shown here is derived from an EMBL/GenBank/DDBJ whole genome shotgun (WGS) entry which is preliminary data.</text>
</comment>
<dbReference type="Proteomes" id="UP000269669">
    <property type="component" value="Unassembled WGS sequence"/>
</dbReference>
<evidence type="ECO:0000259" key="6">
    <source>
        <dbReference type="PROSITE" id="PS51123"/>
    </source>
</evidence>
<dbReference type="PRINTS" id="PR01021">
    <property type="entry name" value="OMPADOMAIN"/>
</dbReference>
<dbReference type="RefSeq" id="WP_125485119.1">
    <property type="nucleotide sequence ID" value="NZ_RSDW01000001.1"/>
</dbReference>
<dbReference type="GO" id="GO:0009279">
    <property type="term" value="C:cell outer membrane"/>
    <property type="evidence" value="ECO:0007669"/>
    <property type="project" value="UniProtKB-SubCell"/>
</dbReference>
<evidence type="ECO:0000256" key="3">
    <source>
        <dbReference type="PROSITE-ProRule" id="PRU00473"/>
    </source>
</evidence>
<dbReference type="Gene3D" id="3.30.1330.60">
    <property type="entry name" value="OmpA-like domain"/>
    <property type="match status" value="1"/>
</dbReference>
<dbReference type="CDD" id="cd07185">
    <property type="entry name" value="OmpA_C-like"/>
    <property type="match status" value="1"/>
</dbReference>
<evidence type="ECO:0000256" key="5">
    <source>
        <dbReference type="SAM" id="Phobius"/>
    </source>
</evidence>
<feature type="domain" description="OmpA-like" evidence="6">
    <location>
        <begin position="278"/>
        <end position="394"/>
    </location>
</feature>
<dbReference type="InterPro" id="IPR050330">
    <property type="entry name" value="Bact_OuterMem_StrucFunc"/>
</dbReference>
<evidence type="ECO:0000256" key="1">
    <source>
        <dbReference type="ARBA" id="ARBA00004442"/>
    </source>
</evidence>
<name>A0A3R9NY49_9BACT</name>
<keyword evidence="2 3" id="KW-0472">Membrane</keyword>
<evidence type="ECO:0000256" key="2">
    <source>
        <dbReference type="ARBA" id="ARBA00023136"/>
    </source>
</evidence>
<dbReference type="PROSITE" id="PS51123">
    <property type="entry name" value="OMPA_2"/>
    <property type="match status" value="1"/>
</dbReference>
<comment type="subcellular location">
    <subcellularLocation>
        <location evidence="1">Cell outer membrane</location>
    </subcellularLocation>
</comment>
<dbReference type="PANTHER" id="PTHR30329:SF20">
    <property type="entry name" value="EXPORTED PROTEIN"/>
    <property type="match status" value="1"/>
</dbReference>
<dbReference type="AlphaFoldDB" id="A0A3R9NY49"/>
<reference evidence="7 8" key="1">
    <citation type="submission" date="2018-12" db="EMBL/GenBank/DDBJ databases">
        <title>Sequencing of bacterial isolates from soil warming experiment in Harvard Forest, Massachusetts, USA.</title>
        <authorList>
            <person name="Deangelis K."/>
        </authorList>
    </citation>
    <scope>NUCLEOTIDE SEQUENCE [LARGE SCALE GENOMIC DNA]</scope>
    <source>
        <strain evidence="7 8">EB153</strain>
    </source>
</reference>
<dbReference type="InterPro" id="IPR009282">
    <property type="entry name" value="DUF937"/>
</dbReference>
<gene>
    <name evidence="7" type="ORF">EDE15_2041</name>
</gene>
<dbReference type="Pfam" id="PF00691">
    <property type="entry name" value="OmpA"/>
    <property type="match status" value="1"/>
</dbReference>
<accession>A0A3R9NY49</accession>
<sequence>MAASIVESVMSFLGPQVAGQVASQLGESTETVQRGLQASSAAMLSGIAAKADEPGFLSQIFGLITNPANSAGALSSLTSGLGSPVTGAGSPLGELGSRFLSSIFGARQSTIADAIGQTSGLPSSKAMSLLTMAAPLVLGALGNHVRENGLSASGLANSIKSEASGLQRFLPAGLLSSLTAAPAYVANQTAKAAGAANRWLWPVILLAILLLGVLWFFNRAKAPVTETVQNAANSASSAVSALGDFFKTKLPNGVELNIPQFGIENKLLTFIQDTSKPVDPNTWFNFDRLLFDTGKATLQPSSQEQLDNIANILKAYPNVHVKIGGYTDNTGDPSANMTLSSERAKNVMDALVSSGIDPSRLTSEGYGDQYPVGDNSTEEGRAKNRRIALRVTEK</sequence>
<keyword evidence="5" id="KW-1133">Transmembrane helix</keyword>
<feature type="region of interest" description="Disordered" evidence="4">
    <location>
        <begin position="358"/>
        <end position="384"/>
    </location>
</feature>
<protein>
    <submittedName>
        <fullName evidence="7">Uncharacterized protein DUF937</fullName>
    </submittedName>
</protein>
<keyword evidence="5" id="KW-0812">Transmembrane</keyword>
<dbReference type="OrthoDB" id="9782229at2"/>